<evidence type="ECO:0000256" key="1">
    <source>
        <dbReference type="SAM" id="MobiDB-lite"/>
    </source>
</evidence>
<proteinExistence type="predicted"/>
<evidence type="ECO:0000259" key="2">
    <source>
        <dbReference type="PROSITE" id="PS51232"/>
    </source>
</evidence>
<protein>
    <recommendedName>
        <fullName evidence="2">GBD/FH3 domain-containing protein</fullName>
    </recommendedName>
</protein>
<dbReference type="PROSITE" id="PS51232">
    <property type="entry name" value="GBD_FH3"/>
    <property type="match status" value="1"/>
</dbReference>
<keyword evidence="4" id="KW-1185">Reference proteome</keyword>
<feature type="compositionally biased region" description="Pro residues" evidence="1">
    <location>
        <begin position="421"/>
        <end position="431"/>
    </location>
</feature>
<dbReference type="Pfam" id="PF06367">
    <property type="entry name" value="Drf_FH3"/>
    <property type="match status" value="1"/>
</dbReference>
<evidence type="ECO:0000313" key="3">
    <source>
        <dbReference type="EMBL" id="KAL1117222.1"/>
    </source>
</evidence>
<feature type="compositionally biased region" description="Polar residues" evidence="1">
    <location>
        <begin position="467"/>
        <end position="476"/>
    </location>
</feature>
<comment type="caution">
    <text evidence="3">The sequence shown here is derived from an EMBL/GenBank/DDBJ whole genome shotgun (WGS) entry which is preliminary data.</text>
</comment>
<dbReference type="EMBL" id="JBFDAA010000016">
    <property type="protein sequence ID" value="KAL1117222.1"/>
    <property type="molecule type" value="Genomic_DNA"/>
</dbReference>
<dbReference type="Proteomes" id="UP001558652">
    <property type="component" value="Unassembled WGS sequence"/>
</dbReference>
<feature type="region of interest" description="Disordered" evidence="1">
    <location>
        <begin position="286"/>
        <end position="307"/>
    </location>
</feature>
<feature type="region of interest" description="Disordered" evidence="1">
    <location>
        <begin position="389"/>
        <end position="437"/>
    </location>
</feature>
<organism evidence="3 4">
    <name type="scientific">Ranatra chinensis</name>
    <dbReference type="NCBI Taxonomy" id="642074"/>
    <lineage>
        <taxon>Eukaryota</taxon>
        <taxon>Metazoa</taxon>
        <taxon>Ecdysozoa</taxon>
        <taxon>Arthropoda</taxon>
        <taxon>Hexapoda</taxon>
        <taxon>Insecta</taxon>
        <taxon>Pterygota</taxon>
        <taxon>Neoptera</taxon>
        <taxon>Paraneoptera</taxon>
        <taxon>Hemiptera</taxon>
        <taxon>Heteroptera</taxon>
        <taxon>Panheteroptera</taxon>
        <taxon>Nepomorpha</taxon>
        <taxon>Nepidae</taxon>
        <taxon>Ranatrinae</taxon>
        <taxon>Ranatra</taxon>
    </lineage>
</organism>
<feature type="region of interest" description="Disordered" evidence="1">
    <location>
        <begin position="350"/>
        <end position="371"/>
    </location>
</feature>
<accession>A0ABD0Y1Z3</accession>
<gene>
    <name evidence="3" type="ORF">AAG570_004549</name>
</gene>
<feature type="region of interest" description="Disordered" evidence="1">
    <location>
        <begin position="455"/>
        <end position="497"/>
    </location>
</feature>
<dbReference type="InterPro" id="IPR010472">
    <property type="entry name" value="FH3_dom"/>
</dbReference>
<dbReference type="InterPro" id="IPR043592">
    <property type="entry name" value="FMNL_animal"/>
</dbReference>
<name>A0ABD0Y1Z3_9HEMI</name>
<dbReference type="SUPFAM" id="SSF48371">
    <property type="entry name" value="ARM repeat"/>
    <property type="match status" value="1"/>
</dbReference>
<dbReference type="SMART" id="SM01139">
    <property type="entry name" value="Drf_FH3"/>
    <property type="match status" value="1"/>
</dbReference>
<reference evidence="3 4" key="1">
    <citation type="submission" date="2024-07" db="EMBL/GenBank/DDBJ databases">
        <title>Chromosome-level genome assembly of the water stick insect Ranatra chinensis (Heteroptera: Nepidae).</title>
        <authorList>
            <person name="Liu X."/>
        </authorList>
    </citation>
    <scope>NUCLEOTIDE SEQUENCE [LARGE SCALE GENOMIC DNA]</scope>
    <source>
        <strain evidence="3">Cailab_2021Rc</strain>
        <tissue evidence="3">Muscle</tissue>
    </source>
</reference>
<dbReference type="Gene3D" id="1.25.10.10">
    <property type="entry name" value="Leucine-rich Repeat Variant"/>
    <property type="match status" value="1"/>
</dbReference>
<dbReference type="PANTHER" id="PTHR45857:SF9">
    <property type="entry name" value="MULTIPLE WING HAIRS, ISOFORM C"/>
    <property type="match status" value="1"/>
</dbReference>
<evidence type="ECO:0000313" key="4">
    <source>
        <dbReference type="Proteomes" id="UP001558652"/>
    </source>
</evidence>
<sequence length="497" mass="55793">MALRQFTSTSDLLAKLTNDLTHAYPSFVQEFVGQPVDGVTLLLELLRTIQTSQASRRQWLADELCCLQCLMLCMRCPDTPRRLTISSAGLSTLTAGLMSNLNKSRILALQILRKVCEQSGGKGYGPVSDAMSTMRLKFGEPVRFRLLCGTLTSPGCPPLLLLAGLGFVNSFLEAAPSSQARLYVQAELEQAGFKPESMVKDLQSKGSCSEALKDELSRWQKLFLDVNRIKSKEGELTKEVTLLKDRINLLETRIQLLQEEKSIVARSETRLKSRCDLLEREVNSLRSVRSASTPAEDEGISSSGQEDVSLEREPIVYQVYHRNPTIVNKPKEDEETTIEEVMEEFQNIINDAESADYKDSREKKPRKVREETTLSRHYARFMQRACGAAPHEQCPTKNCPQPEESDEPEEKEIVPVRVGRGPPPPRRPPCPLYIDMSGGLGPRDGRYLFFEEEDEDLDEDQLHCQDTAPNSDSMLSGSEEHLYQEYYPIPGNRGAAA</sequence>
<dbReference type="InterPro" id="IPR014768">
    <property type="entry name" value="GBD/FH3_dom"/>
</dbReference>
<feature type="compositionally biased region" description="Basic and acidic residues" evidence="1">
    <location>
        <begin position="355"/>
        <end position="371"/>
    </location>
</feature>
<dbReference type="AlphaFoldDB" id="A0ABD0Y1Z3"/>
<feature type="domain" description="GBD/FH3" evidence="2">
    <location>
        <begin position="1"/>
        <end position="321"/>
    </location>
</feature>
<dbReference type="PANTHER" id="PTHR45857">
    <property type="entry name" value="FORMIN-LIKE PROTEIN"/>
    <property type="match status" value="1"/>
</dbReference>
<dbReference type="InterPro" id="IPR016024">
    <property type="entry name" value="ARM-type_fold"/>
</dbReference>
<dbReference type="InterPro" id="IPR011989">
    <property type="entry name" value="ARM-like"/>
</dbReference>